<dbReference type="EMBL" id="JASPKY010000164">
    <property type="protein sequence ID" value="KAK9729014.1"/>
    <property type="molecule type" value="Genomic_DNA"/>
</dbReference>
<dbReference type="AlphaFoldDB" id="A0AAW1L4T6"/>
<protein>
    <submittedName>
        <fullName evidence="2">Uncharacterized protein</fullName>
    </submittedName>
</protein>
<name>A0AAW1L4T6_POPJA</name>
<dbReference type="Proteomes" id="UP001458880">
    <property type="component" value="Unassembled WGS sequence"/>
</dbReference>
<feature type="compositionally biased region" description="Acidic residues" evidence="1">
    <location>
        <begin position="50"/>
        <end position="59"/>
    </location>
</feature>
<proteinExistence type="predicted"/>
<accession>A0AAW1L4T6</accession>
<organism evidence="2 3">
    <name type="scientific">Popillia japonica</name>
    <name type="common">Japanese beetle</name>
    <dbReference type="NCBI Taxonomy" id="7064"/>
    <lineage>
        <taxon>Eukaryota</taxon>
        <taxon>Metazoa</taxon>
        <taxon>Ecdysozoa</taxon>
        <taxon>Arthropoda</taxon>
        <taxon>Hexapoda</taxon>
        <taxon>Insecta</taxon>
        <taxon>Pterygota</taxon>
        <taxon>Neoptera</taxon>
        <taxon>Endopterygota</taxon>
        <taxon>Coleoptera</taxon>
        <taxon>Polyphaga</taxon>
        <taxon>Scarabaeiformia</taxon>
        <taxon>Scarabaeidae</taxon>
        <taxon>Rutelinae</taxon>
        <taxon>Popillia</taxon>
    </lineage>
</organism>
<keyword evidence="3" id="KW-1185">Reference proteome</keyword>
<gene>
    <name evidence="2" type="ORF">QE152_g16928</name>
</gene>
<reference evidence="2 3" key="1">
    <citation type="journal article" date="2024" name="BMC Genomics">
        <title>De novo assembly and annotation of Popillia japonica's genome with initial clues to its potential as an invasive pest.</title>
        <authorList>
            <person name="Cucini C."/>
            <person name="Boschi S."/>
            <person name="Funari R."/>
            <person name="Cardaioli E."/>
            <person name="Iannotti N."/>
            <person name="Marturano G."/>
            <person name="Paoli F."/>
            <person name="Bruttini M."/>
            <person name="Carapelli A."/>
            <person name="Frati F."/>
            <person name="Nardi F."/>
        </authorList>
    </citation>
    <scope>NUCLEOTIDE SEQUENCE [LARGE SCALE GENOMIC DNA]</scope>
    <source>
        <strain evidence="2">DMR45628</strain>
    </source>
</reference>
<evidence type="ECO:0000313" key="3">
    <source>
        <dbReference type="Proteomes" id="UP001458880"/>
    </source>
</evidence>
<evidence type="ECO:0000256" key="1">
    <source>
        <dbReference type="SAM" id="MobiDB-lite"/>
    </source>
</evidence>
<evidence type="ECO:0000313" key="2">
    <source>
        <dbReference type="EMBL" id="KAK9729014.1"/>
    </source>
</evidence>
<feature type="region of interest" description="Disordered" evidence="1">
    <location>
        <begin position="36"/>
        <end position="65"/>
    </location>
</feature>
<sequence>MDDEEPAIELLVYISGVSFSDFVQVDEDVAVSGSLTDGEILSATDTNENSNDEDEDDTSEPLAEVSVKEARSTFDTLRTFCLQNESDEKAFQALFLLKKIIEQSDQQQCALKQTSLTEFFRKIN</sequence>
<comment type="caution">
    <text evidence="2">The sequence shown here is derived from an EMBL/GenBank/DDBJ whole genome shotgun (WGS) entry which is preliminary data.</text>
</comment>